<dbReference type="InterPro" id="IPR036374">
    <property type="entry name" value="OxRdtase_Mopterin-bd_sf"/>
</dbReference>
<dbReference type="STRING" id="660518.SAMN05216218_110117"/>
<proteinExistence type="predicted"/>
<keyword evidence="4" id="KW-1185">Reference proteome</keyword>
<evidence type="ECO:0000313" key="3">
    <source>
        <dbReference type="EMBL" id="SDF85384.1"/>
    </source>
</evidence>
<evidence type="ECO:0000259" key="2">
    <source>
        <dbReference type="Pfam" id="PF00174"/>
    </source>
</evidence>
<dbReference type="AlphaFoldDB" id="A0A1G7PH22"/>
<dbReference type="RefSeq" id="WP_092693358.1">
    <property type="nucleotide sequence ID" value="NZ_FNBK01000010.1"/>
</dbReference>
<reference evidence="4" key="1">
    <citation type="submission" date="2016-10" db="EMBL/GenBank/DDBJ databases">
        <authorList>
            <person name="Varghese N."/>
            <person name="Submissions S."/>
        </authorList>
    </citation>
    <scope>NUCLEOTIDE SEQUENCE [LARGE SCALE GENOMIC DNA]</scope>
    <source>
        <strain evidence="4">IBRC-M 10760</strain>
    </source>
</reference>
<feature type="region of interest" description="Disordered" evidence="1">
    <location>
        <begin position="136"/>
        <end position="157"/>
    </location>
</feature>
<feature type="domain" description="Oxidoreductase molybdopterin-binding" evidence="2">
    <location>
        <begin position="43"/>
        <end position="132"/>
    </location>
</feature>
<dbReference type="Gene3D" id="3.90.420.10">
    <property type="entry name" value="Oxidoreductase, molybdopterin-binding domain"/>
    <property type="match status" value="1"/>
</dbReference>
<protein>
    <submittedName>
        <fullName evidence="3">Oxidoreductase molybdopterin binding domain-containing protein</fullName>
    </submittedName>
</protein>
<evidence type="ECO:0000313" key="4">
    <source>
        <dbReference type="Proteomes" id="UP000199076"/>
    </source>
</evidence>
<dbReference type="OrthoDB" id="230884at2157"/>
<name>A0A1G7PH22_9EURY</name>
<gene>
    <name evidence="3" type="ORF">SAMN05216218_110117</name>
</gene>
<dbReference type="SUPFAM" id="SSF56524">
    <property type="entry name" value="Oxidoreductase molybdopterin-binding domain"/>
    <property type="match status" value="1"/>
</dbReference>
<evidence type="ECO:0000256" key="1">
    <source>
        <dbReference type="SAM" id="MobiDB-lite"/>
    </source>
</evidence>
<organism evidence="3 4">
    <name type="scientific">Halorientalis regularis</name>
    <dbReference type="NCBI Taxonomy" id="660518"/>
    <lineage>
        <taxon>Archaea</taxon>
        <taxon>Methanobacteriati</taxon>
        <taxon>Methanobacteriota</taxon>
        <taxon>Stenosarchaea group</taxon>
        <taxon>Halobacteria</taxon>
        <taxon>Halobacteriales</taxon>
        <taxon>Haloarculaceae</taxon>
        <taxon>Halorientalis</taxon>
    </lineage>
</organism>
<accession>A0A1G7PH22</accession>
<dbReference type="InterPro" id="IPR000572">
    <property type="entry name" value="OxRdtase_Mopterin-bd_dom"/>
</dbReference>
<dbReference type="EMBL" id="FNBK01000010">
    <property type="protein sequence ID" value="SDF85384.1"/>
    <property type="molecule type" value="Genomic_DNA"/>
</dbReference>
<dbReference type="Proteomes" id="UP000199076">
    <property type="component" value="Unassembled WGS sequence"/>
</dbReference>
<dbReference type="Pfam" id="PF00174">
    <property type="entry name" value="Oxidored_molyb"/>
    <property type="match status" value="1"/>
</dbReference>
<sequence>MTGEYDRPGAAYVEIEGERQLLLPTALDACDGFEPVEIRTDMSCGDSGPIDGPWTGLDLGDLLMAAESPPDATHVLVTCRDGYRVCLDVTDALSAVLAYRRDGDPLGPDGIRAVGPGIDSGRSAKGVVRIEPVALDADTDPTELESLAPASDPAVEP</sequence>